<dbReference type="InterPro" id="IPR014825">
    <property type="entry name" value="DNA_alkylation"/>
</dbReference>
<evidence type="ECO:0000313" key="2">
    <source>
        <dbReference type="Proteomes" id="UP000019365"/>
    </source>
</evidence>
<dbReference type="Pfam" id="PF08713">
    <property type="entry name" value="DNA_alkylation"/>
    <property type="match status" value="1"/>
</dbReference>
<gene>
    <name evidence="1" type="ORF">RF007C_06310</name>
</gene>
<keyword evidence="2" id="KW-1185">Reference proteome</keyword>
<dbReference type="CDD" id="cd07064">
    <property type="entry name" value="AlkD_like_1"/>
    <property type="match status" value="1"/>
</dbReference>
<dbReference type="SUPFAM" id="SSF48371">
    <property type="entry name" value="ARM repeat"/>
    <property type="match status" value="1"/>
</dbReference>
<dbReference type="Gene3D" id="1.20.1660.10">
    <property type="entry name" value="Hypothetical protein (EF3068)"/>
    <property type="match status" value="1"/>
</dbReference>
<dbReference type="OrthoDB" id="9775346at2"/>
<dbReference type="PATRIC" id="fig|1341157.4.peg.1695"/>
<organism evidence="1 2">
    <name type="scientific">Ruminococcus flavefaciens 007c</name>
    <dbReference type="NCBI Taxonomy" id="1341157"/>
    <lineage>
        <taxon>Bacteria</taxon>
        <taxon>Bacillati</taxon>
        <taxon>Bacillota</taxon>
        <taxon>Clostridia</taxon>
        <taxon>Eubacteriales</taxon>
        <taxon>Oscillospiraceae</taxon>
        <taxon>Ruminococcus</taxon>
    </lineage>
</organism>
<protein>
    <recommendedName>
        <fullName evidence="3">DNA alkylation repair protein</fullName>
    </recommendedName>
</protein>
<comment type="caution">
    <text evidence="1">The sequence shown here is derived from an EMBL/GenBank/DDBJ whole genome shotgun (WGS) entry which is preliminary data.</text>
</comment>
<sequence length="219" mass="26034">MDKFNVITELFKQSKDSEKASAMSAYMKNKFDFYGIPSPERKELCKDFIKSEKAAKGIDWELLDKCYEDNHREMQYLVYDYLLAMKKYLSYEDIDKIKTYITAKSWWDTIDFLCKVIGDIGLRDNRVGRMMIDWSKSDNIWLKRTAIQHQLTYKDKTNTELLEEIIQNCLDTDEFFVNKAIGWALREYSKTSPEWVKVFITKYQNELSSLSIKEASKYI</sequence>
<dbReference type="Proteomes" id="UP000019365">
    <property type="component" value="Unassembled WGS sequence"/>
</dbReference>
<dbReference type="EMBL" id="ATAX01000024">
    <property type="protein sequence ID" value="EWM53670.1"/>
    <property type="molecule type" value="Genomic_DNA"/>
</dbReference>
<dbReference type="eggNOG" id="COG4912">
    <property type="taxonomic scope" value="Bacteria"/>
</dbReference>
<accession>W7UYF0</accession>
<proteinExistence type="predicted"/>
<evidence type="ECO:0000313" key="1">
    <source>
        <dbReference type="EMBL" id="EWM53670.1"/>
    </source>
</evidence>
<dbReference type="RefSeq" id="WP_037299098.1">
    <property type="nucleotide sequence ID" value="NZ_ATAX01000024.1"/>
</dbReference>
<dbReference type="InterPro" id="IPR016024">
    <property type="entry name" value="ARM-type_fold"/>
</dbReference>
<dbReference type="PANTHER" id="PTHR34070">
    <property type="entry name" value="ARMADILLO-TYPE FOLD"/>
    <property type="match status" value="1"/>
</dbReference>
<evidence type="ECO:0008006" key="3">
    <source>
        <dbReference type="Google" id="ProtNLM"/>
    </source>
</evidence>
<dbReference type="Gene3D" id="1.25.40.290">
    <property type="entry name" value="ARM repeat domains"/>
    <property type="match status" value="1"/>
</dbReference>
<dbReference type="PANTHER" id="PTHR34070:SF1">
    <property type="entry name" value="DNA ALKYLATION REPAIR PROTEIN"/>
    <property type="match status" value="1"/>
</dbReference>
<name>W7UYF0_RUMFL</name>
<reference evidence="1 2" key="1">
    <citation type="journal article" date="2014" name="PLoS ONE">
        <title>Rumen cellulosomics: divergent fiber-degrading strategies revealed by comparative genome-wide analysis of six ruminococcal strains.</title>
        <authorList>
            <person name="Dassa B."/>
            <person name="Borovok I."/>
            <person name="Ruimy-Israeli V."/>
            <person name="Lamed R."/>
            <person name="Flint H.J."/>
            <person name="Duncan S.H."/>
            <person name="Henrissat B."/>
            <person name="Coutinho P."/>
            <person name="Morrison M."/>
            <person name="Mosoni P."/>
            <person name="Yeoman C.J."/>
            <person name="White B.A."/>
            <person name="Bayer E.A."/>
        </authorList>
    </citation>
    <scope>NUCLEOTIDE SEQUENCE [LARGE SCALE GENOMIC DNA]</scope>
    <source>
        <strain evidence="1 2">007c</strain>
    </source>
</reference>
<dbReference type="AlphaFoldDB" id="W7UYF0"/>